<dbReference type="Proteomes" id="UP000322873">
    <property type="component" value="Unassembled WGS sequence"/>
</dbReference>
<sequence>MNLLTTSGKKRRELGRGTEVSIQYRLSHPRTIESDQIKSINQSSNQPSIIHLIHRMCWLSREPEDSQPRSN</sequence>
<name>A0A5M9JFP1_MONFR</name>
<keyword evidence="2" id="KW-1185">Reference proteome</keyword>
<evidence type="ECO:0000313" key="2">
    <source>
        <dbReference type="Proteomes" id="UP000322873"/>
    </source>
</evidence>
<gene>
    <name evidence="1" type="ORF">EYC84_008032</name>
</gene>
<proteinExistence type="predicted"/>
<dbReference type="AlphaFoldDB" id="A0A5M9JFP1"/>
<dbReference type="EMBL" id="VICG01000010">
    <property type="protein sequence ID" value="KAA8567557.1"/>
    <property type="molecule type" value="Genomic_DNA"/>
</dbReference>
<comment type="caution">
    <text evidence="1">The sequence shown here is derived from an EMBL/GenBank/DDBJ whole genome shotgun (WGS) entry which is preliminary data.</text>
</comment>
<protein>
    <submittedName>
        <fullName evidence="1">Uncharacterized protein</fullName>
    </submittedName>
</protein>
<accession>A0A5M9JFP1</accession>
<reference evidence="1 2" key="1">
    <citation type="submission" date="2019-06" db="EMBL/GenBank/DDBJ databases">
        <title>Genome Sequence of the Brown Rot Fungal Pathogen Monilinia fructicola.</title>
        <authorList>
            <person name="De Miccolis Angelini R.M."/>
            <person name="Landi L."/>
            <person name="Abate D."/>
            <person name="Pollastro S."/>
            <person name="Romanazzi G."/>
            <person name="Faretra F."/>
        </authorList>
    </citation>
    <scope>NUCLEOTIDE SEQUENCE [LARGE SCALE GENOMIC DNA]</scope>
    <source>
        <strain evidence="1 2">Mfrc123</strain>
    </source>
</reference>
<organism evidence="1 2">
    <name type="scientific">Monilinia fructicola</name>
    <name type="common">Brown rot fungus</name>
    <name type="synonym">Ciboria fructicola</name>
    <dbReference type="NCBI Taxonomy" id="38448"/>
    <lineage>
        <taxon>Eukaryota</taxon>
        <taxon>Fungi</taxon>
        <taxon>Dikarya</taxon>
        <taxon>Ascomycota</taxon>
        <taxon>Pezizomycotina</taxon>
        <taxon>Leotiomycetes</taxon>
        <taxon>Helotiales</taxon>
        <taxon>Sclerotiniaceae</taxon>
        <taxon>Monilinia</taxon>
    </lineage>
</organism>
<evidence type="ECO:0000313" key="1">
    <source>
        <dbReference type="EMBL" id="KAA8567557.1"/>
    </source>
</evidence>